<sequence>MKKFNFVLDVEAARNFPLNVDVTYSWGRPDYKYTQYIHRSGILLVQITDEGSFLLLANRLYNNRTAAARESDRFPHHTNMYMHNPLKLFIPLFL</sequence>
<dbReference type="GO" id="GO:0010508">
    <property type="term" value="P:positive regulation of autophagy"/>
    <property type="evidence" value="ECO:0007669"/>
    <property type="project" value="TreeGrafter"/>
</dbReference>
<dbReference type="GO" id="GO:0005096">
    <property type="term" value="F:GTPase activator activity"/>
    <property type="evidence" value="ECO:0007669"/>
    <property type="project" value="InterPro"/>
</dbReference>
<evidence type="ECO:0000313" key="1">
    <source>
        <dbReference type="EMBL" id="EHK99613.1"/>
    </source>
</evidence>
<reference evidence="1 2" key="1">
    <citation type="journal article" date="2012" name="Eukaryot. Cell">
        <title>Genome sequence of the fungus Glarea lozoyensis: the first genome sequence of a species from the Helotiaceae family.</title>
        <authorList>
            <person name="Youssar L."/>
            <person name="Gruening B.A."/>
            <person name="Erxleben A."/>
            <person name="Guenther S."/>
            <person name="Huettel W."/>
        </authorList>
    </citation>
    <scope>NUCLEOTIDE SEQUENCE [LARGE SCALE GENOMIC DNA]</scope>
    <source>
        <strain evidence="2">ATCC 74030 / MF5533</strain>
    </source>
</reference>
<gene>
    <name evidence="1" type="ORF">M7I_4485</name>
</gene>
<dbReference type="InParanoid" id="H0EPB3"/>
<accession>H0EPB3</accession>
<dbReference type="PANTHER" id="PTHR13179:SF8">
    <property type="entry name" value="GATOR COMPLEX PROTEIN DEPDC5"/>
    <property type="match status" value="1"/>
</dbReference>
<protein>
    <submittedName>
        <fullName evidence="1">Putative Vacuolar membrane-associated protein IML1</fullName>
    </submittedName>
</protein>
<dbReference type="OrthoDB" id="39497at2759"/>
<dbReference type="InterPro" id="IPR027244">
    <property type="entry name" value="IML1"/>
</dbReference>
<dbReference type="AlphaFoldDB" id="H0EPB3"/>
<organism evidence="1 2">
    <name type="scientific">Glarea lozoyensis (strain ATCC 74030 / MF5533)</name>
    <dbReference type="NCBI Taxonomy" id="1104152"/>
    <lineage>
        <taxon>Eukaryota</taxon>
        <taxon>Fungi</taxon>
        <taxon>Dikarya</taxon>
        <taxon>Ascomycota</taxon>
        <taxon>Pezizomycotina</taxon>
        <taxon>Leotiomycetes</taxon>
        <taxon>Helotiales</taxon>
        <taxon>Helotiaceae</taxon>
        <taxon>Glarea</taxon>
    </lineage>
</organism>
<dbReference type="EMBL" id="AGUE01000110">
    <property type="protein sequence ID" value="EHK99613.1"/>
    <property type="molecule type" value="Genomic_DNA"/>
</dbReference>
<dbReference type="HOGENOM" id="CLU_2386360_0_0_1"/>
<comment type="caution">
    <text evidence="1">The sequence shown here is derived from an EMBL/GenBank/DDBJ whole genome shotgun (WGS) entry which is preliminary data.</text>
</comment>
<dbReference type="GO" id="GO:1904262">
    <property type="term" value="P:negative regulation of TORC1 signaling"/>
    <property type="evidence" value="ECO:0007669"/>
    <property type="project" value="TreeGrafter"/>
</dbReference>
<keyword evidence="2" id="KW-1185">Reference proteome</keyword>
<evidence type="ECO:0000313" key="2">
    <source>
        <dbReference type="Proteomes" id="UP000005446"/>
    </source>
</evidence>
<name>H0EPB3_GLAL7</name>
<dbReference type="GO" id="GO:1990130">
    <property type="term" value="C:GATOR1 complex"/>
    <property type="evidence" value="ECO:0007669"/>
    <property type="project" value="TreeGrafter"/>
</dbReference>
<proteinExistence type="predicted"/>
<dbReference type="PANTHER" id="PTHR13179">
    <property type="entry name" value="DEP DOMAIN CONTAINING PROTEIN 5"/>
    <property type="match status" value="1"/>
</dbReference>
<dbReference type="Proteomes" id="UP000005446">
    <property type="component" value="Unassembled WGS sequence"/>
</dbReference>